<name>A0A1X7TLI0_AMPQE</name>
<sequence>RLTGDSNNHTRALLSLIPSVFLELNEHCIISEESFSMCELERWMRLWRNEKSDNIPLNFIESLRACDMESFPNIHQLFVIGCTLPITSAEAERTFLLLRRIKVYTRSTLTEEHFSDLGVIAMHYDVRVPTDDVVKAFLE</sequence>
<dbReference type="AlphaFoldDB" id="A0A1X7TLI0"/>
<dbReference type="STRING" id="400682.A0A1X7TLI0"/>
<dbReference type="OrthoDB" id="6621209at2759"/>
<accession>A0A1X7TLI0</accession>
<dbReference type="GO" id="GO:0046983">
    <property type="term" value="F:protein dimerization activity"/>
    <property type="evidence" value="ECO:0007669"/>
    <property type="project" value="InterPro"/>
</dbReference>
<protein>
    <recommendedName>
        <fullName evidence="1">HAT C-terminal dimerisation domain-containing protein</fullName>
    </recommendedName>
</protein>
<dbReference type="PANTHER" id="PTHR46289:SF14">
    <property type="entry name" value="DUF4371 DOMAIN-CONTAINING PROTEIN"/>
    <property type="match status" value="1"/>
</dbReference>
<evidence type="ECO:0000313" key="2">
    <source>
        <dbReference type="EnsemblMetazoa" id="Aqu2.1.15764_001"/>
    </source>
</evidence>
<dbReference type="InterPro" id="IPR008906">
    <property type="entry name" value="HATC_C_dom"/>
</dbReference>
<feature type="domain" description="HAT C-terminal dimerisation" evidence="1">
    <location>
        <begin position="55"/>
        <end position="123"/>
    </location>
</feature>
<dbReference type="Pfam" id="PF05699">
    <property type="entry name" value="Dimer_Tnp_hAT"/>
    <property type="match status" value="1"/>
</dbReference>
<dbReference type="InterPro" id="IPR052958">
    <property type="entry name" value="IFN-induced_PKR_regulator"/>
</dbReference>
<dbReference type="EnsemblMetazoa" id="Aqu2.1.15764_001">
    <property type="protein sequence ID" value="Aqu2.1.15764_001"/>
    <property type="gene ID" value="Aqu2.1.15764"/>
</dbReference>
<proteinExistence type="predicted"/>
<dbReference type="PANTHER" id="PTHR46289">
    <property type="entry name" value="52 KDA REPRESSOR OF THE INHIBITOR OF THE PROTEIN KINASE-LIKE PROTEIN-RELATED"/>
    <property type="match status" value="1"/>
</dbReference>
<evidence type="ECO:0000259" key="1">
    <source>
        <dbReference type="Pfam" id="PF05699"/>
    </source>
</evidence>
<reference evidence="2" key="1">
    <citation type="submission" date="2017-05" db="UniProtKB">
        <authorList>
            <consortium name="EnsemblMetazoa"/>
        </authorList>
    </citation>
    <scope>IDENTIFICATION</scope>
</reference>
<dbReference type="InParanoid" id="A0A1X7TLI0"/>
<organism evidence="2">
    <name type="scientific">Amphimedon queenslandica</name>
    <name type="common">Sponge</name>
    <dbReference type="NCBI Taxonomy" id="400682"/>
    <lineage>
        <taxon>Eukaryota</taxon>
        <taxon>Metazoa</taxon>
        <taxon>Porifera</taxon>
        <taxon>Demospongiae</taxon>
        <taxon>Heteroscleromorpha</taxon>
        <taxon>Haplosclerida</taxon>
        <taxon>Niphatidae</taxon>
        <taxon>Amphimedon</taxon>
    </lineage>
</organism>